<name>A0A7H9B8A9_ZYGMR</name>
<dbReference type="EMBL" id="CP058609">
    <property type="protein sequence ID" value="QLG73962.1"/>
    <property type="molecule type" value="Genomic_DNA"/>
</dbReference>
<dbReference type="SUPFAM" id="SSF52540">
    <property type="entry name" value="P-loop containing nucleoside triphosphate hydrolases"/>
    <property type="match status" value="1"/>
</dbReference>
<feature type="domain" description="Septin-type G" evidence="5">
    <location>
        <begin position="25"/>
        <end position="318"/>
    </location>
</feature>
<evidence type="ECO:0000256" key="3">
    <source>
        <dbReference type="ARBA" id="ARBA00023134"/>
    </source>
</evidence>
<evidence type="ECO:0000256" key="2">
    <source>
        <dbReference type="ARBA" id="ARBA00022741"/>
    </source>
</evidence>
<reference evidence="6 7" key="1">
    <citation type="submission" date="2020-07" db="EMBL/GenBank/DDBJ databases">
        <title>The yeast mating-type switching endonuclease HO is a domesticated member of an unorthodox homing genetic element family.</title>
        <authorList>
            <person name="Coughlan A.Y."/>
            <person name="Lombardi L."/>
            <person name="Braun-Galleani S."/>
            <person name="Martos A.R."/>
            <person name="Galeote V."/>
            <person name="Bigey F."/>
            <person name="Dequin S."/>
            <person name="Byrne K.P."/>
            <person name="Wolfe K.H."/>
        </authorList>
    </citation>
    <scope>NUCLEOTIDE SEQUENCE [LARGE SCALE GENOMIC DNA]</scope>
    <source>
        <strain evidence="6 7">NRRL Y-6702</strain>
    </source>
</reference>
<dbReference type="Proteomes" id="UP000509704">
    <property type="component" value="Chromosome 6"/>
</dbReference>
<comment type="subcellular location">
    <subcellularLocation>
        <location evidence="1">Bud neck</location>
    </subcellularLocation>
</comment>
<keyword evidence="7" id="KW-1185">Reference proteome</keyword>
<dbReference type="CDD" id="cd01850">
    <property type="entry name" value="CDC_Septin"/>
    <property type="match status" value="1"/>
</dbReference>
<dbReference type="PANTHER" id="PTHR18884">
    <property type="entry name" value="SEPTIN"/>
    <property type="match status" value="1"/>
</dbReference>
<dbReference type="KEGG" id="zmk:HG535_0F04740"/>
<evidence type="ECO:0000313" key="6">
    <source>
        <dbReference type="EMBL" id="QLG73962.1"/>
    </source>
</evidence>
<organism evidence="6 7">
    <name type="scientific">Zygotorulaspora mrakii</name>
    <name type="common">Zygosaccharomyces mrakii</name>
    <dbReference type="NCBI Taxonomy" id="42260"/>
    <lineage>
        <taxon>Eukaryota</taxon>
        <taxon>Fungi</taxon>
        <taxon>Dikarya</taxon>
        <taxon>Ascomycota</taxon>
        <taxon>Saccharomycotina</taxon>
        <taxon>Saccharomycetes</taxon>
        <taxon>Saccharomycetales</taxon>
        <taxon>Saccharomycetaceae</taxon>
        <taxon>Zygotorulaspora</taxon>
    </lineage>
</organism>
<dbReference type="OrthoDB" id="416553at2759"/>
<comment type="similarity">
    <text evidence="4">Belongs to the TRAFAC class TrmE-Era-EngA-EngB-Septin-like GTPase superfamily. Septin GTPase family.</text>
</comment>
<protein>
    <recommendedName>
        <fullName evidence="5">Septin-type G domain-containing protein</fullName>
    </recommendedName>
</protein>
<dbReference type="InterPro" id="IPR025662">
    <property type="entry name" value="Sigma_54_int_dom_ATP-bd_1"/>
</dbReference>
<dbReference type="PROSITE" id="PS00675">
    <property type="entry name" value="SIGMA54_INTERACT_1"/>
    <property type="match status" value="1"/>
</dbReference>
<sequence>MIGSIMKGYRTLNVDEIRKRRNAKKATRLCILLIGESGTGKATFLDNLCGKKIFPTGNDVKASETSYHSLRKTKITVISEKVQLEDNAFSPVVLDIVLFPGCGDHINNSKTPEQIAGYLEAQFSSILSEEVRIKRNLGNRDNRPHVCLYFLTANSRGLRELDIRLMQELGKRTNLLPVISKADLLTEEELKNNKKLIMRDLSAHKINFFDFKDDTVEDNLMEIDHNSSIRKNTEFPSAMYIRDIMPFSIICSEDKTASGSGPTQHIRKHPGGNIIVEDPKNSDFIFLKGILLGSHLEVFKDYTNEVFYESYRTSALTEQQNCMDGIFMSAQKETMDRPVSISNSTRRNAFSVSGDFPKQSPAEVPLKCDGLEEKNNMIAAYRKKIELLEKRLKDGTDI</sequence>
<dbReference type="Gene3D" id="3.40.50.300">
    <property type="entry name" value="P-loop containing nucleotide triphosphate hydrolases"/>
    <property type="match status" value="1"/>
</dbReference>
<dbReference type="PROSITE" id="PS51719">
    <property type="entry name" value="G_SEPTIN"/>
    <property type="match status" value="1"/>
</dbReference>
<evidence type="ECO:0000256" key="1">
    <source>
        <dbReference type="ARBA" id="ARBA00004266"/>
    </source>
</evidence>
<keyword evidence="3 4" id="KW-0342">GTP-binding</keyword>
<dbReference type="RefSeq" id="XP_037145687.1">
    <property type="nucleotide sequence ID" value="XM_037289792.1"/>
</dbReference>
<keyword evidence="2 4" id="KW-0547">Nucleotide-binding</keyword>
<dbReference type="GeneID" id="59237720"/>
<dbReference type="InterPro" id="IPR016491">
    <property type="entry name" value="Septin"/>
</dbReference>
<gene>
    <name evidence="6" type="ORF">HG535_0F04740</name>
</gene>
<dbReference type="AlphaFoldDB" id="A0A7H9B8A9"/>
<evidence type="ECO:0000313" key="7">
    <source>
        <dbReference type="Proteomes" id="UP000509704"/>
    </source>
</evidence>
<evidence type="ECO:0000256" key="4">
    <source>
        <dbReference type="RuleBase" id="RU004560"/>
    </source>
</evidence>
<dbReference type="PIRSF" id="PIRSF006698">
    <property type="entry name" value="Septin"/>
    <property type="match status" value="1"/>
</dbReference>
<dbReference type="GO" id="GO:0031105">
    <property type="term" value="C:septin complex"/>
    <property type="evidence" value="ECO:0007669"/>
    <property type="project" value="UniProtKB-ARBA"/>
</dbReference>
<dbReference type="GO" id="GO:0005935">
    <property type="term" value="C:cellular bud neck"/>
    <property type="evidence" value="ECO:0007669"/>
    <property type="project" value="UniProtKB-SubCell"/>
</dbReference>
<dbReference type="GO" id="GO:0005525">
    <property type="term" value="F:GTP binding"/>
    <property type="evidence" value="ECO:0007669"/>
    <property type="project" value="UniProtKB-KW"/>
</dbReference>
<proteinExistence type="inferred from homology"/>
<dbReference type="InterPro" id="IPR027417">
    <property type="entry name" value="P-loop_NTPase"/>
</dbReference>
<accession>A0A7H9B8A9</accession>
<evidence type="ECO:0000259" key="5">
    <source>
        <dbReference type="PROSITE" id="PS51719"/>
    </source>
</evidence>
<dbReference type="InterPro" id="IPR030379">
    <property type="entry name" value="G_SEPTIN_dom"/>
</dbReference>
<dbReference type="Pfam" id="PF00735">
    <property type="entry name" value="Septin"/>
    <property type="match status" value="1"/>
</dbReference>